<proteinExistence type="predicted"/>
<dbReference type="EMBL" id="JAAAUQ010002080">
    <property type="protein sequence ID" value="KAF9128183.1"/>
    <property type="molecule type" value="Genomic_DNA"/>
</dbReference>
<gene>
    <name evidence="2" type="ORF">BG015_004392</name>
</gene>
<protein>
    <submittedName>
        <fullName evidence="2">Uncharacterized protein</fullName>
    </submittedName>
</protein>
<dbReference type="InterPro" id="IPR032675">
    <property type="entry name" value="LRR_dom_sf"/>
</dbReference>
<evidence type="ECO:0000256" key="1">
    <source>
        <dbReference type="SAM" id="MobiDB-lite"/>
    </source>
</evidence>
<accession>A0A9P5REE7</accession>
<dbReference type="Gene3D" id="3.80.10.10">
    <property type="entry name" value="Ribonuclease Inhibitor"/>
    <property type="match status" value="1"/>
</dbReference>
<comment type="caution">
    <text evidence="2">The sequence shown here is derived from an EMBL/GenBank/DDBJ whole genome shotgun (WGS) entry which is preliminary data.</text>
</comment>
<dbReference type="SUPFAM" id="SSF52047">
    <property type="entry name" value="RNI-like"/>
    <property type="match status" value="1"/>
</dbReference>
<keyword evidence="3" id="KW-1185">Reference proteome</keyword>
<evidence type="ECO:0000313" key="3">
    <source>
        <dbReference type="Proteomes" id="UP000748756"/>
    </source>
</evidence>
<feature type="compositionally biased region" description="Polar residues" evidence="1">
    <location>
        <begin position="99"/>
        <end position="108"/>
    </location>
</feature>
<sequence>MSTAMPIQRFRVQQRNEEFEVESYFHKDTNRYLVELDDMEVILGRSNLFVTEPTISAVFLYGQIMDVALDQRRAPVFPLSMVLRRDEILEVTLKSSSPVIQQSEQFSSPPMTPPPVTAEPQDDTPLSPGAQAVFNRFTSTLLSGHRHRQLHRGRLSHRFTPAQLAGISQSLEHARRDDDIIELKSLVQEGFHQANLQMQHMNRHIQENTYHIQQNSQHIQENSQYIQEGSQEILRHFGLLQKQVQSIQRQNFELFEFTTPRLFIILPTKEQGRFVRKFKIYFLCECDDHQGWTHRGDSQVHVANHGGYELERPTEFFHKYGKQVVKFMTFLKYAVMAAGVAVPALAQAGFIEGLDNSSRLIQDISEDLADKADFVIEHLKDIDEHDIAASSDHHRSHIIGQDILSSIEPLAGPELRQLQTFLRAKDGDNVYANLHKIVTPEGHVRWVCAHHRQEAERPMSITTLHEFLTRAGGYFDADTGVLVMFLSTSQDARELYSFIRKFKFIHQLTVSFDWRIQESDLLELKDALATSSIRHLDIGGERYNGSWDPVLAIMTIPMLQVLSVNKFRSFLLNITWWPKNVQLRSLDFSDQIITDVTLQKVIEACPYLATLTLSTTDIKSTFDAIRRTAEQHGYLATLTLKQTDPSQPSNADKPSVAYYFNKGQRTILSATLTLRTQFYGNLIQLPMIKKVAYRPIAFCDQHVYEKAKQTALTLVKRFTEMESFEYQCHFDHFRDLFTAIKQQYLAIKEQPYQNSLLRRVKLIDEHGSFLTSQNIQEHSATRYNYEEASRLVQGVAPNPRGSGIQRDLHGASRCAIGVQRPQELIQRAPIGRSVNYGQPALTPTAAHIPVALPIYTAIAPMSSLTVPAVRSQGSVSSRLAPTSSEDDGSCMKTMVFNSSVTYLHVREIYDSICSRGHSALERMVWDITDLNNVWILRTILAILDAAQRSNRSTKPAVDIRIRLVSGICSPRGNGGDGVGGEGNTSNVNQPGMSSLLDSADKCFLCILFMTHVTRLELFGQDLDLFLPRLCESYDWTMSELRELVVDGKSTHSSRRSLEYLQGIISRGPDVSTPGRKTLKPAQPLQQLIIQNMRLFDVQWSQLLTTIDWLTLRYISFRGSDFKLGQLVELEKVVTQMVERCREKQRVLSMNGLTSKDAAMVRDLMVRQGGGAHLLVSLYQTSVTMTQIQETQERLYKREIHWCLFTLSDL</sequence>
<reference evidence="2" key="1">
    <citation type="journal article" date="2020" name="Fungal Divers.">
        <title>Resolving the Mortierellaceae phylogeny through synthesis of multi-gene phylogenetics and phylogenomics.</title>
        <authorList>
            <person name="Vandepol N."/>
            <person name="Liber J."/>
            <person name="Desiro A."/>
            <person name="Na H."/>
            <person name="Kennedy M."/>
            <person name="Barry K."/>
            <person name="Grigoriev I.V."/>
            <person name="Miller A.N."/>
            <person name="O'Donnell K."/>
            <person name="Stajich J.E."/>
            <person name="Bonito G."/>
        </authorList>
    </citation>
    <scope>NUCLEOTIDE SEQUENCE</scope>
    <source>
        <strain evidence="2">NRRL 6426</strain>
    </source>
</reference>
<dbReference type="OrthoDB" id="2380787at2759"/>
<dbReference type="AlphaFoldDB" id="A0A9P5REE7"/>
<organism evidence="2 3">
    <name type="scientific">Linnemannia schmuckeri</name>
    <dbReference type="NCBI Taxonomy" id="64567"/>
    <lineage>
        <taxon>Eukaryota</taxon>
        <taxon>Fungi</taxon>
        <taxon>Fungi incertae sedis</taxon>
        <taxon>Mucoromycota</taxon>
        <taxon>Mortierellomycotina</taxon>
        <taxon>Mortierellomycetes</taxon>
        <taxon>Mortierellales</taxon>
        <taxon>Mortierellaceae</taxon>
        <taxon>Linnemannia</taxon>
    </lineage>
</organism>
<feature type="region of interest" description="Disordered" evidence="1">
    <location>
        <begin position="99"/>
        <end position="129"/>
    </location>
</feature>
<name>A0A9P5REE7_9FUNG</name>
<dbReference type="Proteomes" id="UP000748756">
    <property type="component" value="Unassembled WGS sequence"/>
</dbReference>
<evidence type="ECO:0000313" key="2">
    <source>
        <dbReference type="EMBL" id="KAF9128183.1"/>
    </source>
</evidence>